<dbReference type="InterPro" id="IPR011047">
    <property type="entry name" value="Quinoprotein_ADH-like_sf"/>
</dbReference>
<gene>
    <name evidence="2" type="ORF">Val02_53930</name>
</gene>
<reference evidence="2" key="1">
    <citation type="submission" date="2021-01" db="EMBL/GenBank/DDBJ databases">
        <title>Whole genome shotgun sequence of Virgisporangium aliadipatigenens NBRC 105644.</title>
        <authorList>
            <person name="Komaki H."/>
            <person name="Tamura T."/>
        </authorList>
    </citation>
    <scope>NUCLEOTIDE SEQUENCE</scope>
    <source>
        <strain evidence="2">NBRC 105644</strain>
    </source>
</reference>
<dbReference type="SUPFAM" id="SSF50998">
    <property type="entry name" value="Quinoprotein alcohol dehydrogenase-like"/>
    <property type="match status" value="1"/>
</dbReference>
<accession>A0A8J4DTT0</accession>
<evidence type="ECO:0000313" key="2">
    <source>
        <dbReference type="EMBL" id="GIJ48507.1"/>
    </source>
</evidence>
<dbReference type="RefSeq" id="WP_203901992.1">
    <property type="nucleotide sequence ID" value="NZ_BOPF01000021.1"/>
</dbReference>
<keyword evidence="1" id="KW-0472">Membrane</keyword>
<keyword evidence="1" id="KW-1133">Transmembrane helix</keyword>
<evidence type="ECO:0000256" key="1">
    <source>
        <dbReference type="SAM" id="Phobius"/>
    </source>
</evidence>
<protein>
    <submittedName>
        <fullName evidence="2">Uncharacterized protein</fullName>
    </submittedName>
</protein>
<sequence length="379" mass="40394">MTPLEDELSRVLRDLAGGAPTGSHLLADAAIARGRARLRRQQSMVGAVALCFLAGAVLMVLSLRPLSGQENSGNDPSLLAQFVNERMPVDVISGGTLYTVDGRAVPIALAGTVERAYRARAGYLLVERLTEAPVYRLSYLDPANGSQITVVPRANRLAVGPEARVAGVLDGKLFDFRMESSGSRQESTVPAGVAPVGFVGEAVVLSDGSLSGGGLSAGGGDGYHRYDVWFPKRGAYKPTWSTSSVLFGAWPDGKYLVAAQRDQGGSPCLVSIRVEGLGVEESACDVFDSAVDRGWLSPDGRWLLATGQVGARVYDLESSRERPASHESPVSGVAMKAFWLDRSTVVLREGNRVGTWRVDRPKETVRFHSLPGDAVVVNQ</sequence>
<dbReference type="Proteomes" id="UP000619260">
    <property type="component" value="Unassembled WGS sequence"/>
</dbReference>
<feature type="transmembrane region" description="Helical" evidence="1">
    <location>
        <begin position="43"/>
        <end position="63"/>
    </location>
</feature>
<dbReference type="AlphaFoldDB" id="A0A8J4DTT0"/>
<name>A0A8J4DTT0_9ACTN</name>
<organism evidence="2 3">
    <name type="scientific">Virgisporangium aliadipatigenens</name>
    <dbReference type="NCBI Taxonomy" id="741659"/>
    <lineage>
        <taxon>Bacteria</taxon>
        <taxon>Bacillati</taxon>
        <taxon>Actinomycetota</taxon>
        <taxon>Actinomycetes</taxon>
        <taxon>Micromonosporales</taxon>
        <taxon>Micromonosporaceae</taxon>
        <taxon>Virgisporangium</taxon>
    </lineage>
</organism>
<proteinExistence type="predicted"/>
<dbReference type="EMBL" id="BOPF01000021">
    <property type="protein sequence ID" value="GIJ48507.1"/>
    <property type="molecule type" value="Genomic_DNA"/>
</dbReference>
<keyword evidence="1" id="KW-0812">Transmembrane</keyword>
<keyword evidence="3" id="KW-1185">Reference proteome</keyword>
<comment type="caution">
    <text evidence="2">The sequence shown here is derived from an EMBL/GenBank/DDBJ whole genome shotgun (WGS) entry which is preliminary data.</text>
</comment>
<evidence type="ECO:0000313" key="3">
    <source>
        <dbReference type="Proteomes" id="UP000619260"/>
    </source>
</evidence>